<evidence type="ECO:0000313" key="4">
    <source>
        <dbReference type="Proteomes" id="UP001523550"/>
    </source>
</evidence>
<dbReference type="InterPro" id="IPR016477">
    <property type="entry name" value="Fructo-/Ketosamine-3-kinase"/>
</dbReference>
<gene>
    <name evidence="3" type="ORF">J2T60_002168</name>
</gene>
<name>A0ABT1GD23_9GAMM</name>
<reference evidence="3 4" key="1">
    <citation type="submission" date="2022-03" db="EMBL/GenBank/DDBJ databases">
        <title>Genomic Encyclopedia of Type Strains, Phase III (KMG-III): the genomes of soil and plant-associated and newly described type strains.</title>
        <authorList>
            <person name="Whitman W."/>
        </authorList>
    </citation>
    <scope>NUCLEOTIDE SEQUENCE [LARGE SCALE GENOMIC DNA]</scope>
    <source>
        <strain evidence="3 4">BSker1</strain>
    </source>
</reference>
<sequence>MSSIDEALLSTILIEAGRKPRVEATEAISGGNINQAWRIQLPDGEQLFLKLNHARHAAMFEGEAEGLMALGETGAVRVPWPLGQGLSGDRAWLLCEHLPLQSAGENADARLGECLAQLHSHTADAYGWHRDNHIGLTLQRNRWTTDWITFFRDQRLGPQLDQLSRKEGLNAMVEKGRALMESLPGLLPDCHPAPSLLHGDLWFGNRACSPDGEAVLFDPASHFGDSDCDLAMTELFGGFSSRFYQAYRHHHPRKEDYPLRRDLYQLYHTLNHANLFGGIYAAQATRLIEGLLSEAAKVR</sequence>
<dbReference type="EMBL" id="JALJYF010000002">
    <property type="protein sequence ID" value="MCP1728168.1"/>
    <property type="molecule type" value="Genomic_DNA"/>
</dbReference>
<dbReference type="Proteomes" id="UP001523550">
    <property type="component" value="Unassembled WGS sequence"/>
</dbReference>
<proteinExistence type="inferred from homology"/>
<keyword evidence="2" id="KW-0808">Transferase</keyword>
<comment type="similarity">
    <text evidence="1 2">Belongs to the fructosamine kinase family.</text>
</comment>
<organism evidence="3 4">
    <name type="scientific">Natronospira proteinivora</name>
    <dbReference type="NCBI Taxonomy" id="1807133"/>
    <lineage>
        <taxon>Bacteria</taxon>
        <taxon>Pseudomonadati</taxon>
        <taxon>Pseudomonadota</taxon>
        <taxon>Gammaproteobacteria</taxon>
        <taxon>Natronospirales</taxon>
        <taxon>Natronospiraceae</taxon>
        <taxon>Natronospira</taxon>
    </lineage>
</organism>
<comment type="caution">
    <text evidence="3">The sequence shown here is derived from an EMBL/GenBank/DDBJ whole genome shotgun (WGS) entry which is preliminary data.</text>
</comment>
<dbReference type="RefSeq" id="WP_253449786.1">
    <property type="nucleotide sequence ID" value="NZ_JALJYF010000002.1"/>
</dbReference>
<keyword evidence="4" id="KW-1185">Reference proteome</keyword>
<evidence type="ECO:0000313" key="3">
    <source>
        <dbReference type="EMBL" id="MCP1728168.1"/>
    </source>
</evidence>
<protein>
    <submittedName>
        <fullName evidence="3">Fructosamine-3-kinase</fullName>
    </submittedName>
</protein>
<keyword evidence="2" id="KW-0418">Kinase</keyword>
<dbReference type="InterPro" id="IPR011009">
    <property type="entry name" value="Kinase-like_dom_sf"/>
</dbReference>
<evidence type="ECO:0000256" key="1">
    <source>
        <dbReference type="ARBA" id="ARBA00009460"/>
    </source>
</evidence>
<evidence type="ECO:0000256" key="2">
    <source>
        <dbReference type="PIRNR" id="PIRNR006221"/>
    </source>
</evidence>
<dbReference type="PANTHER" id="PTHR12149:SF8">
    <property type="entry name" value="PROTEIN-RIBULOSAMINE 3-KINASE"/>
    <property type="match status" value="1"/>
</dbReference>
<dbReference type="Gene3D" id="3.30.200.20">
    <property type="entry name" value="Phosphorylase Kinase, domain 1"/>
    <property type="match status" value="1"/>
</dbReference>
<accession>A0ABT1GD23</accession>
<dbReference type="SUPFAM" id="SSF56112">
    <property type="entry name" value="Protein kinase-like (PK-like)"/>
    <property type="match status" value="1"/>
</dbReference>
<dbReference type="PANTHER" id="PTHR12149">
    <property type="entry name" value="FRUCTOSAMINE 3 KINASE-RELATED PROTEIN"/>
    <property type="match status" value="1"/>
</dbReference>
<dbReference type="PIRSF" id="PIRSF006221">
    <property type="entry name" value="Ketosamine-3-kinase"/>
    <property type="match status" value="1"/>
</dbReference>
<dbReference type="Gene3D" id="3.90.1200.10">
    <property type="match status" value="1"/>
</dbReference>
<dbReference type="Pfam" id="PF03881">
    <property type="entry name" value="Fructosamin_kin"/>
    <property type="match status" value="1"/>
</dbReference>